<sequence length="157" mass="18696">VMAIGRTYEESLLKAIRSLEYGVHHLGLPNGESFDLDYIKERISHQDDERLFFIGEAIRRGTTLEEIHNMTQIDYFFLHKFQNIIYIEHQLKEHQGDLEYLKYAKDYGFSDKTIAHRFNMTEEEVYQLRMENDIKPVYKMVDTCAAEFESSTPYYYG</sequence>
<dbReference type="EMBL" id="PNXY01000128">
    <property type="protein sequence ID" value="PMS15083.1"/>
    <property type="molecule type" value="Genomic_DNA"/>
</dbReference>
<gene>
    <name evidence="5" type="ORF">C0Z16_37110</name>
</gene>
<feature type="domain" description="Carbamoyl-phosphate synthetase large subunit oligomerisation" evidence="4">
    <location>
        <begin position="39"/>
        <end position="157"/>
    </location>
</feature>
<organism evidence="5 6">
    <name type="scientific">Paraburkholderia rhynchosiae</name>
    <dbReference type="NCBI Taxonomy" id="487049"/>
    <lineage>
        <taxon>Bacteria</taxon>
        <taxon>Pseudomonadati</taxon>
        <taxon>Pseudomonadota</taxon>
        <taxon>Betaproteobacteria</taxon>
        <taxon>Burkholderiales</taxon>
        <taxon>Burkholderiaceae</taxon>
        <taxon>Paraburkholderia</taxon>
    </lineage>
</organism>
<keyword evidence="2" id="KW-0547">Nucleotide-binding</keyword>
<evidence type="ECO:0000313" key="6">
    <source>
        <dbReference type="Proteomes" id="UP000235659"/>
    </source>
</evidence>
<name>A0ABX4USR6_9BURK</name>
<dbReference type="InterPro" id="IPR005480">
    <property type="entry name" value="CPSase_lsu_oligo"/>
</dbReference>
<evidence type="ECO:0000256" key="1">
    <source>
        <dbReference type="ARBA" id="ARBA00022598"/>
    </source>
</evidence>
<comment type="caution">
    <text evidence="5">The sequence shown here is derived from an EMBL/GenBank/DDBJ whole genome shotgun (WGS) entry which is preliminary data.</text>
</comment>
<dbReference type="PANTHER" id="PTHR11405">
    <property type="entry name" value="CARBAMOYLTRANSFERASE FAMILY MEMBER"/>
    <property type="match status" value="1"/>
</dbReference>
<keyword evidence="3" id="KW-0067">ATP-binding</keyword>
<dbReference type="Pfam" id="PF02787">
    <property type="entry name" value="CPSase_L_D3"/>
    <property type="match status" value="1"/>
</dbReference>
<dbReference type="SMART" id="SM01096">
    <property type="entry name" value="CPSase_L_D3"/>
    <property type="match status" value="1"/>
</dbReference>
<evidence type="ECO:0000256" key="2">
    <source>
        <dbReference type="ARBA" id="ARBA00022741"/>
    </source>
</evidence>
<evidence type="ECO:0000256" key="3">
    <source>
        <dbReference type="ARBA" id="ARBA00022840"/>
    </source>
</evidence>
<dbReference type="SUPFAM" id="SSF48108">
    <property type="entry name" value="Carbamoyl phosphate synthetase, large subunit connection domain"/>
    <property type="match status" value="1"/>
</dbReference>
<evidence type="ECO:0000313" key="5">
    <source>
        <dbReference type="EMBL" id="PMS15083.1"/>
    </source>
</evidence>
<protein>
    <submittedName>
        <fullName evidence="5">Carbamoyl-phosphate synthase large subunit</fullName>
    </submittedName>
</protein>
<dbReference type="Gene3D" id="1.10.1030.10">
    <property type="entry name" value="Carbamoyl-phosphate synthetase, large subunit oligomerisation domain"/>
    <property type="match status" value="1"/>
</dbReference>
<dbReference type="PANTHER" id="PTHR11405:SF53">
    <property type="entry name" value="CARBAMOYL-PHOSPHATE SYNTHASE [AMMONIA], MITOCHONDRIAL"/>
    <property type="match status" value="1"/>
</dbReference>
<accession>A0ABX4USR6</accession>
<dbReference type="InterPro" id="IPR036897">
    <property type="entry name" value="CarbamoylP_synth_lsu_oligo_sf"/>
</dbReference>
<reference evidence="5 6" key="1">
    <citation type="submission" date="2018-01" db="EMBL/GenBank/DDBJ databases">
        <title>Whole genome analyses suggest that Burkholderia sensu lato contains two further novel genera in the rhizoxinica-symbiotica group Mycetohabitans gen. nov., and Trinickia gen. nov.: implications for the evolution of diazotrophy and nodulation in the Burkholderiaceae.</title>
        <authorList>
            <person name="Estrada-de los Santos P."/>
            <person name="Palmer M."/>
            <person name="Chavez-Ramirez B."/>
            <person name="Beukes C."/>
            <person name="Steenkamp E.T."/>
            <person name="Hirsch A.M."/>
            <person name="Manyaka P."/>
            <person name="Maluk M."/>
            <person name="Lafos M."/>
            <person name="Crook M."/>
            <person name="Gross E."/>
            <person name="Simon M.F."/>
            <person name="Bueno dos Reis Junior F."/>
            <person name="Poole P.S."/>
            <person name="Venter S.N."/>
            <person name="James E.K."/>
        </authorList>
    </citation>
    <scope>NUCLEOTIDE SEQUENCE [LARGE SCALE GENOMIC DNA]</scope>
    <source>
        <strain evidence="5 6">WSM 3937</strain>
    </source>
</reference>
<feature type="non-terminal residue" evidence="5">
    <location>
        <position position="157"/>
    </location>
</feature>
<keyword evidence="6" id="KW-1185">Reference proteome</keyword>
<feature type="non-terminal residue" evidence="5">
    <location>
        <position position="1"/>
    </location>
</feature>
<keyword evidence="1" id="KW-0436">Ligase</keyword>
<evidence type="ECO:0000259" key="4">
    <source>
        <dbReference type="SMART" id="SM01096"/>
    </source>
</evidence>
<proteinExistence type="predicted"/>
<dbReference type="Proteomes" id="UP000235659">
    <property type="component" value="Unassembled WGS sequence"/>
</dbReference>